<sequence length="248" mass="26172">MASVTFDRSASKTPGLRYTNVAIALHWATAALILYNLTSGLLRPLLPRGFFALHVSSGITILALTLIRIGWRLTHRAPPYLPMPAWQQGLAHGVHFLLYAGMLILPFSGWAMVSASPPAGSPGAAWAEAHRPGPPPAPAGGKDRTSQGGPAGEGKGGGQAPRKRGPLMIWGVVPLPLIGPVNELGRTPEGVPEQREVHERIETFHAAGAWVLLALLVLHIAGALKHQLVDRRGELARMGLGTAKASAA</sequence>
<dbReference type="InterPro" id="IPR052168">
    <property type="entry name" value="Cytochrome_b561_oxidase"/>
</dbReference>
<evidence type="ECO:0000313" key="17">
    <source>
        <dbReference type="Proteomes" id="UP000546200"/>
    </source>
</evidence>
<evidence type="ECO:0000256" key="8">
    <source>
        <dbReference type="ARBA" id="ARBA00022982"/>
    </source>
</evidence>
<evidence type="ECO:0000259" key="15">
    <source>
        <dbReference type="Pfam" id="PF01292"/>
    </source>
</evidence>
<dbReference type="PANTHER" id="PTHR30529">
    <property type="entry name" value="CYTOCHROME B561"/>
    <property type="match status" value="1"/>
</dbReference>
<dbReference type="Proteomes" id="UP000546200">
    <property type="component" value="Unassembled WGS sequence"/>
</dbReference>
<feature type="compositionally biased region" description="Gly residues" evidence="13">
    <location>
        <begin position="149"/>
        <end position="159"/>
    </location>
</feature>
<organism evidence="16 17">
    <name type="scientific">Sphingomonas aerophila</name>
    <dbReference type="NCBI Taxonomy" id="1344948"/>
    <lineage>
        <taxon>Bacteria</taxon>
        <taxon>Pseudomonadati</taxon>
        <taxon>Pseudomonadota</taxon>
        <taxon>Alphaproteobacteria</taxon>
        <taxon>Sphingomonadales</taxon>
        <taxon>Sphingomonadaceae</taxon>
        <taxon>Sphingomonas</taxon>
    </lineage>
</organism>
<evidence type="ECO:0000256" key="5">
    <source>
        <dbReference type="ARBA" id="ARBA00022617"/>
    </source>
</evidence>
<dbReference type="Pfam" id="PF01292">
    <property type="entry name" value="Ni_hydr_CYTB"/>
    <property type="match status" value="1"/>
</dbReference>
<dbReference type="PANTHER" id="PTHR30529:SF1">
    <property type="entry name" value="CYTOCHROME B561 HOMOLOG 2"/>
    <property type="match status" value="1"/>
</dbReference>
<evidence type="ECO:0000256" key="11">
    <source>
        <dbReference type="ARBA" id="ARBA00023136"/>
    </source>
</evidence>
<dbReference type="GO" id="GO:0046872">
    <property type="term" value="F:metal ion binding"/>
    <property type="evidence" value="ECO:0007669"/>
    <property type="project" value="UniProtKB-KW"/>
</dbReference>
<evidence type="ECO:0000256" key="4">
    <source>
        <dbReference type="ARBA" id="ARBA00022475"/>
    </source>
</evidence>
<evidence type="ECO:0000256" key="13">
    <source>
        <dbReference type="SAM" id="MobiDB-lite"/>
    </source>
</evidence>
<comment type="subcellular location">
    <subcellularLocation>
        <location evidence="2">Cell membrane</location>
        <topology evidence="2">Multi-pass membrane protein</topology>
    </subcellularLocation>
</comment>
<accession>A0A7W9BFL6</accession>
<keyword evidence="17" id="KW-1185">Reference proteome</keyword>
<evidence type="ECO:0000256" key="14">
    <source>
        <dbReference type="SAM" id="Phobius"/>
    </source>
</evidence>
<evidence type="ECO:0000256" key="2">
    <source>
        <dbReference type="ARBA" id="ARBA00004651"/>
    </source>
</evidence>
<name>A0A7W9BFL6_9SPHN</name>
<comment type="caution">
    <text evidence="16">The sequence shown here is derived from an EMBL/GenBank/DDBJ whole genome shotgun (WGS) entry which is preliminary data.</text>
</comment>
<evidence type="ECO:0000256" key="1">
    <source>
        <dbReference type="ARBA" id="ARBA00001970"/>
    </source>
</evidence>
<evidence type="ECO:0000256" key="6">
    <source>
        <dbReference type="ARBA" id="ARBA00022692"/>
    </source>
</evidence>
<keyword evidence="8" id="KW-0249">Electron transport</keyword>
<evidence type="ECO:0000256" key="10">
    <source>
        <dbReference type="ARBA" id="ARBA00023004"/>
    </source>
</evidence>
<reference evidence="16 17" key="1">
    <citation type="submission" date="2020-08" db="EMBL/GenBank/DDBJ databases">
        <title>Genomic Encyclopedia of Type Strains, Phase IV (KMG-IV): sequencing the most valuable type-strain genomes for metagenomic binning, comparative biology and taxonomic classification.</title>
        <authorList>
            <person name="Goeker M."/>
        </authorList>
    </citation>
    <scope>NUCLEOTIDE SEQUENCE [LARGE SCALE GENOMIC DNA]</scope>
    <source>
        <strain evidence="16 17">DSM 100044</strain>
    </source>
</reference>
<evidence type="ECO:0000313" key="16">
    <source>
        <dbReference type="EMBL" id="MBB5716237.1"/>
    </source>
</evidence>
<comment type="cofactor">
    <cofactor evidence="1">
        <name>heme b</name>
        <dbReference type="ChEBI" id="CHEBI:60344"/>
    </cofactor>
</comment>
<feature type="transmembrane region" description="Helical" evidence="14">
    <location>
        <begin position="50"/>
        <end position="69"/>
    </location>
</feature>
<dbReference type="InterPro" id="IPR016174">
    <property type="entry name" value="Di-haem_cyt_TM"/>
</dbReference>
<proteinExistence type="inferred from homology"/>
<keyword evidence="11 14" id="KW-0472">Membrane</keyword>
<keyword evidence="9 14" id="KW-1133">Transmembrane helix</keyword>
<dbReference type="GO" id="GO:0005886">
    <property type="term" value="C:plasma membrane"/>
    <property type="evidence" value="ECO:0007669"/>
    <property type="project" value="UniProtKB-SubCell"/>
</dbReference>
<feature type="transmembrane region" description="Helical" evidence="14">
    <location>
        <begin position="90"/>
        <end position="113"/>
    </location>
</feature>
<feature type="transmembrane region" description="Helical" evidence="14">
    <location>
        <begin position="204"/>
        <end position="224"/>
    </location>
</feature>
<dbReference type="RefSeq" id="WP_184059315.1">
    <property type="nucleotide sequence ID" value="NZ_JACIJK010000009.1"/>
</dbReference>
<keyword evidence="6 14" id="KW-0812">Transmembrane</keyword>
<comment type="similarity">
    <text evidence="12">Belongs to the cytochrome b561 family.</text>
</comment>
<dbReference type="GO" id="GO:0022904">
    <property type="term" value="P:respiratory electron transport chain"/>
    <property type="evidence" value="ECO:0007669"/>
    <property type="project" value="InterPro"/>
</dbReference>
<dbReference type="InterPro" id="IPR011577">
    <property type="entry name" value="Cyt_b561_bac/Ni-Hgenase"/>
</dbReference>
<dbReference type="AlphaFoldDB" id="A0A7W9BFL6"/>
<keyword evidence="4" id="KW-1003">Cell membrane</keyword>
<evidence type="ECO:0000256" key="3">
    <source>
        <dbReference type="ARBA" id="ARBA00022448"/>
    </source>
</evidence>
<feature type="region of interest" description="Disordered" evidence="13">
    <location>
        <begin position="122"/>
        <end position="165"/>
    </location>
</feature>
<keyword evidence="5" id="KW-0349">Heme</keyword>
<keyword evidence="3" id="KW-0813">Transport</keyword>
<evidence type="ECO:0000256" key="12">
    <source>
        <dbReference type="ARBA" id="ARBA00037975"/>
    </source>
</evidence>
<feature type="domain" description="Cytochrome b561 bacterial/Ni-hydrogenase" evidence="15">
    <location>
        <begin position="17"/>
        <end position="238"/>
    </location>
</feature>
<keyword evidence="10" id="KW-0408">Iron</keyword>
<keyword evidence="7" id="KW-0479">Metal-binding</keyword>
<dbReference type="GO" id="GO:0020037">
    <property type="term" value="F:heme binding"/>
    <property type="evidence" value="ECO:0007669"/>
    <property type="project" value="TreeGrafter"/>
</dbReference>
<feature type="transmembrane region" description="Helical" evidence="14">
    <location>
        <begin position="21"/>
        <end position="38"/>
    </location>
</feature>
<evidence type="ECO:0000256" key="7">
    <source>
        <dbReference type="ARBA" id="ARBA00022723"/>
    </source>
</evidence>
<dbReference type="GO" id="GO:0009055">
    <property type="term" value="F:electron transfer activity"/>
    <property type="evidence" value="ECO:0007669"/>
    <property type="project" value="InterPro"/>
</dbReference>
<gene>
    <name evidence="16" type="ORF">FHS94_003097</name>
</gene>
<dbReference type="SUPFAM" id="SSF81342">
    <property type="entry name" value="Transmembrane di-heme cytochromes"/>
    <property type="match status" value="2"/>
</dbReference>
<evidence type="ECO:0000256" key="9">
    <source>
        <dbReference type="ARBA" id="ARBA00022989"/>
    </source>
</evidence>
<dbReference type="EMBL" id="JACIJK010000009">
    <property type="protein sequence ID" value="MBB5716237.1"/>
    <property type="molecule type" value="Genomic_DNA"/>
</dbReference>
<protein>
    <submittedName>
        <fullName evidence="16">Cytochrome b561</fullName>
    </submittedName>
</protein>